<sequence length="318" mass="34442">LINVRLFKKDVEVCGGHATSLPVTETTTEVAQEETTASSTPQPTPLPEFSCHSLPDGIYAQHCSSVFIACSHGRSIPMHCPANLIFDPHLKVCQWKDKVLDCNEVEPTKETPLETTLAPEIVANVTDDNVIASDTITETIPTTAPSGDSTFSCHGLPDGIYSQGCSKTFALCAAGIETSVKCPGRLFYDAQFEMCRVKAKIQECMNPATGDLPEPGNDEVTTEHPMLTMTDVIVNSDEPSLPTEISCVGRPDGMYALGCSTEFVACVAEKVYRMVCPAGLKFEATAKKCLYEVISDQFSVYSLVHCVDLFELATCTYT</sequence>
<evidence type="ECO:0000256" key="1">
    <source>
        <dbReference type="ARBA" id="ARBA00022669"/>
    </source>
</evidence>
<dbReference type="AlphaFoldDB" id="A0A0M3J6R4"/>
<protein>
    <submittedName>
        <fullName evidence="8">Peritrophic matrix protein</fullName>
    </submittedName>
</protein>
<dbReference type="Gene3D" id="3.20.20.80">
    <property type="entry name" value="Glycosidases"/>
    <property type="match status" value="2"/>
</dbReference>
<dbReference type="InterPro" id="IPR036508">
    <property type="entry name" value="Chitin-bd_dom_sf"/>
</dbReference>
<keyword evidence="1" id="KW-0147">Chitin-binding</keyword>
<proteinExistence type="predicted"/>
<name>A0A0M3J6R4_ANISI</name>
<dbReference type="Pfam" id="PF01607">
    <property type="entry name" value="CBM_14"/>
    <property type="match status" value="3"/>
</dbReference>
<dbReference type="PROSITE" id="PS50940">
    <property type="entry name" value="CHIT_BIND_II"/>
    <property type="match status" value="3"/>
</dbReference>
<evidence type="ECO:0000256" key="3">
    <source>
        <dbReference type="ARBA" id="ARBA00022737"/>
    </source>
</evidence>
<dbReference type="SUPFAM" id="SSF57625">
    <property type="entry name" value="Invertebrate chitin-binding proteins"/>
    <property type="match status" value="3"/>
</dbReference>
<dbReference type="GO" id="GO:0008061">
    <property type="term" value="F:chitin binding"/>
    <property type="evidence" value="ECO:0007669"/>
    <property type="project" value="UniProtKB-KW"/>
</dbReference>
<dbReference type="GO" id="GO:0005576">
    <property type="term" value="C:extracellular region"/>
    <property type="evidence" value="ECO:0007669"/>
    <property type="project" value="InterPro"/>
</dbReference>
<keyword evidence="4" id="KW-1015">Disulfide bond</keyword>
<reference evidence="8" key="1">
    <citation type="submission" date="2017-02" db="UniProtKB">
        <authorList>
            <consortium name="WormBaseParasite"/>
        </authorList>
    </citation>
    <scope>IDENTIFICATION</scope>
</reference>
<feature type="domain" description="Chitin-binding type-2" evidence="7">
    <location>
        <begin position="244"/>
        <end position="308"/>
    </location>
</feature>
<evidence type="ECO:0000256" key="4">
    <source>
        <dbReference type="ARBA" id="ARBA00023157"/>
    </source>
</evidence>
<evidence type="ECO:0000256" key="5">
    <source>
        <dbReference type="ARBA" id="ARBA00023180"/>
    </source>
</evidence>
<feature type="compositionally biased region" description="Low complexity" evidence="6">
    <location>
        <begin position="25"/>
        <end position="40"/>
    </location>
</feature>
<dbReference type="PANTHER" id="PTHR23301">
    <property type="entry name" value="CHITIN BINDING PERITROPHIN-A"/>
    <property type="match status" value="1"/>
</dbReference>
<dbReference type="InterPro" id="IPR051940">
    <property type="entry name" value="Chitin_bind-dev_reg"/>
</dbReference>
<feature type="region of interest" description="Disordered" evidence="6">
    <location>
        <begin position="25"/>
        <end position="47"/>
    </location>
</feature>
<evidence type="ECO:0000256" key="2">
    <source>
        <dbReference type="ARBA" id="ARBA00022729"/>
    </source>
</evidence>
<dbReference type="InterPro" id="IPR002557">
    <property type="entry name" value="Chitin-bd_dom"/>
</dbReference>
<evidence type="ECO:0000256" key="6">
    <source>
        <dbReference type="SAM" id="MobiDB-lite"/>
    </source>
</evidence>
<keyword evidence="5" id="KW-0325">Glycoprotein</keyword>
<dbReference type="WBParaSite" id="ASIM_0000325401-mRNA-1">
    <property type="protein sequence ID" value="ASIM_0000325401-mRNA-1"/>
    <property type="gene ID" value="ASIM_0000325401"/>
</dbReference>
<feature type="domain" description="Chitin-binding type-2" evidence="7">
    <location>
        <begin position="150"/>
        <end position="206"/>
    </location>
</feature>
<organism evidence="8">
    <name type="scientific">Anisakis simplex</name>
    <name type="common">Herring worm</name>
    <dbReference type="NCBI Taxonomy" id="6269"/>
    <lineage>
        <taxon>Eukaryota</taxon>
        <taxon>Metazoa</taxon>
        <taxon>Ecdysozoa</taxon>
        <taxon>Nematoda</taxon>
        <taxon>Chromadorea</taxon>
        <taxon>Rhabditida</taxon>
        <taxon>Spirurina</taxon>
        <taxon>Ascaridomorpha</taxon>
        <taxon>Ascaridoidea</taxon>
        <taxon>Anisakidae</taxon>
        <taxon>Anisakis</taxon>
        <taxon>Anisakis simplex complex</taxon>
    </lineage>
</organism>
<accession>A0A0M3J6R4</accession>
<keyword evidence="3" id="KW-0677">Repeat</keyword>
<keyword evidence="2" id="KW-0732">Signal</keyword>
<feature type="domain" description="Chitin-binding type-2" evidence="7">
    <location>
        <begin position="48"/>
        <end position="104"/>
    </location>
</feature>
<evidence type="ECO:0000313" key="8">
    <source>
        <dbReference type="WBParaSite" id="ASIM_0000325401-mRNA-1"/>
    </source>
</evidence>
<evidence type="ECO:0000259" key="7">
    <source>
        <dbReference type="PROSITE" id="PS50940"/>
    </source>
</evidence>
<dbReference type="SMART" id="SM00494">
    <property type="entry name" value="ChtBD2"/>
    <property type="match status" value="3"/>
</dbReference>
<dbReference type="PANTHER" id="PTHR23301:SF109">
    <property type="entry name" value="CHITIN-BINDING TYPE-2 DOMAIN-CONTAINING PROTEIN"/>
    <property type="match status" value="1"/>
</dbReference>